<proteinExistence type="predicted"/>
<evidence type="ECO:0000313" key="3">
    <source>
        <dbReference type="EMBL" id="CAF1331580.1"/>
    </source>
</evidence>
<dbReference type="Proteomes" id="UP000663854">
    <property type="component" value="Unassembled WGS sequence"/>
</dbReference>
<dbReference type="AlphaFoldDB" id="A0A815FYE1"/>
<evidence type="ECO:0000313" key="2">
    <source>
        <dbReference type="EMBL" id="CAF1116389.1"/>
    </source>
</evidence>
<reference evidence="3" key="1">
    <citation type="submission" date="2021-02" db="EMBL/GenBank/DDBJ databases">
        <authorList>
            <person name="Nowell W R."/>
        </authorList>
    </citation>
    <scope>NUCLEOTIDE SEQUENCE</scope>
</reference>
<dbReference type="EMBL" id="CAJNOL010001297">
    <property type="protein sequence ID" value="CAF1331580.1"/>
    <property type="molecule type" value="Genomic_DNA"/>
</dbReference>
<organism evidence="3 4">
    <name type="scientific">Rotaria sordida</name>
    <dbReference type="NCBI Taxonomy" id="392033"/>
    <lineage>
        <taxon>Eukaryota</taxon>
        <taxon>Metazoa</taxon>
        <taxon>Spiralia</taxon>
        <taxon>Gnathifera</taxon>
        <taxon>Rotifera</taxon>
        <taxon>Eurotatoria</taxon>
        <taxon>Bdelloidea</taxon>
        <taxon>Philodinida</taxon>
        <taxon>Philodinidae</taxon>
        <taxon>Rotaria</taxon>
    </lineage>
</organism>
<name>A0A815FYE1_9BILA</name>
<keyword evidence="4" id="KW-1185">Reference proteome</keyword>
<sequence length="157" mass="18055">MDIEADWVFLDNNDEFVIEPTISSIVEKMSEQDNDTTTKLSYAAVLLKNANENQHQTRSVMPIVEKKEKLIDKRNDNWELSTSCLEPKPGSQFRNPRDKAGTNKVHKNRNRSSSPPRKIGNSKKTGCTFCNPRIANRIARTRDVRAQCSRANWKDYD</sequence>
<protein>
    <submittedName>
        <fullName evidence="3">Uncharacterized protein</fullName>
    </submittedName>
</protein>
<evidence type="ECO:0000313" key="4">
    <source>
        <dbReference type="Proteomes" id="UP000663870"/>
    </source>
</evidence>
<feature type="region of interest" description="Disordered" evidence="1">
    <location>
        <begin position="81"/>
        <end position="126"/>
    </location>
</feature>
<dbReference type="EMBL" id="CAJNOH010000747">
    <property type="protein sequence ID" value="CAF1116389.1"/>
    <property type="molecule type" value="Genomic_DNA"/>
</dbReference>
<accession>A0A815FYE1</accession>
<comment type="caution">
    <text evidence="3">The sequence shown here is derived from an EMBL/GenBank/DDBJ whole genome shotgun (WGS) entry which is preliminary data.</text>
</comment>
<evidence type="ECO:0000256" key="1">
    <source>
        <dbReference type="SAM" id="MobiDB-lite"/>
    </source>
</evidence>
<dbReference type="Proteomes" id="UP000663870">
    <property type="component" value="Unassembled WGS sequence"/>
</dbReference>
<gene>
    <name evidence="3" type="ORF">JXQ802_LOCUS31094</name>
    <name evidence="2" type="ORF">PYM288_LOCUS20460</name>
</gene>